<comment type="caution">
    <text evidence="1">The sequence shown here is derived from an EMBL/GenBank/DDBJ whole genome shotgun (WGS) entry which is preliminary data.</text>
</comment>
<gene>
    <name evidence="1" type="ORF">ACFSM5_07220</name>
</gene>
<dbReference type="EMBL" id="JBHUIP010000005">
    <property type="protein sequence ID" value="MFD2262674.1"/>
    <property type="molecule type" value="Genomic_DNA"/>
</dbReference>
<organism evidence="1 2">
    <name type="scientific">Lacibacterium aquatile</name>
    <dbReference type="NCBI Taxonomy" id="1168082"/>
    <lineage>
        <taxon>Bacteria</taxon>
        <taxon>Pseudomonadati</taxon>
        <taxon>Pseudomonadota</taxon>
        <taxon>Alphaproteobacteria</taxon>
        <taxon>Rhodospirillales</taxon>
        <taxon>Rhodospirillaceae</taxon>
    </lineage>
</organism>
<proteinExistence type="predicted"/>
<accession>A0ABW5DQD7</accession>
<dbReference type="Proteomes" id="UP001597295">
    <property type="component" value="Unassembled WGS sequence"/>
</dbReference>
<protein>
    <submittedName>
        <fullName evidence="1">Uncharacterized protein</fullName>
    </submittedName>
</protein>
<reference evidence="2" key="1">
    <citation type="journal article" date="2019" name="Int. J. Syst. Evol. Microbiol.">
        <title>The Global Catalogue of Microorganisms (GCM) 10K type strain sequencing project: providing services to taxonomists for standard genome sequencing and annotation.</title>
        <authorList>
            <consortium name="The Broad Institute Genomics Platform"/>
            <consortium name="The Broad Institute Genome Sequencing Center for Infectious Disease"/>
            <person name="Wu L."/>
            <person name="Ma J."/>
        </authorList>
    </citation>
    <scope>NUCLEOTIDE SEQUENCE [LARGE SCALE GENOMIC DNA]</scope>
    <source>
        <strain evidence="2">CGMCC 1.19062</strain>
    </source>
</reference>
<dbReference type="RefSeq" id="WP_379875638.1">
    <property type="nucleotide sequence ID" value="NZ_JBHUIP010000005.1"/>
</dbReference>
<keyword evidence="2" id="KW-1185">Reference proteome</keyword>
<sequence>MGTNFQIGTDAMFFRSPETKKSKEIQKILKTMVKERGAAVLHITAFGYQYDSAFWIAVKTDADRDALVADEVFNAKLNAVFQETGYLQLIEEIWNLKINNPELGCLRTPGIVFESQETVDRDFDGSWWYAMK</sequence>
<name>A0ABW5DQD7_9PROT</name>
<evidence type="ECO:0000313" key="2">
    <source>
        <dbReference type="Proteomes" id="UP001597295"/>
    </source>
</evidence>
<evidence type="ECO:0000313" key="1">
    <source>
        <dbReference type="EMBL" id="MFD2262674.1"/>
    </source>
</evidence>